<dbReference type="Proteomes" id="UP000298652">
    <property type="component" value="Chromosome 2"/>
</dbReference>
<dbReference type="EMBL" id="CM016553">
    <property type="protein sequence ID" value="TKW33973.1"/>
    <property type="molecule type" value="Genomic_DNA"/>
</dbReference>
<organism evidence="2 3">
    <name type="scientific">Setaria viridis</name>
    <name type="common">Green bristlegrass</name>
    <name type="synonym">Setaria italica subsp. viridis</name>
    <dbReference type="NCBI Taxonomy" id="4556"/>
    <lineage>
        <taxon>Eukaryota</taxon>
        <taxon>Viridiplantae</taxon>
        <taxon>Streptophyta</taxon>
        <taxon>Embryophyta</taxon>
        <taxon>Tracheophyta</taxon>
        <taxon>Spermatophyta</taxon>
        <taxon>Magnoliopsida</taxon>
        <taxon>Liliopsida</taxon>
        <taxon>Poales</taxon>
        <taxon>Poaceae</taxon>
        <taxon>PACMAD clade</taxon>
        <taxon>Panicoideae</taxon>
        <taxon>Panicodae</taxon>
        <taxon>Paniceae</taxon>
        <taxon>Cenchrinae</taxon>
        <taxon>Setaria</taxon>
    </lineage>
</organism>
<dbReference type="InterPro" id="IPR012871">
    <property type="entry name" value="DUF1668_ORYSA"/>
</dbReference>
<dbReference type="AlphaFoldDB" id="A0A4U6VYI5"/>
<sequence length="345" mass="36900">MPTPTTGSKRGRKGKDGAAAAGARARLTRRGSLVVEHGVEEPTHSILEVAAGAVPRPLLYARRGMSFAAVGTRRGPRIVGLALDRTPICDPKTSTELAGPRLVDSMVRPILIPHGSKLYALSRSPSVFARGGLHAMVAGPAAAARLPVPPQSARVPRPTGDPRRVLRRGRLPHPALRAARQGYLCFRCGLQEVGDGGRQEPAVHRPGRAPRRPPLRWLLGCSKARDGAAAVYHIEVFPPGTKSTGRTELSIIDLPVKSEGIVPGQLLRAMGVGRFSSFDIRSVDPGPEAKLDKARIVHRSYTLVEGDDASTNSVVVVKEQRQICKLRDPSCHLAFPLPVVAALTM</sequence>
<protein>
    <submittedName>
        <fullName evidence="2">Uncharacterized protein</fullName>
    </submittedName>
</protein>
<name>A0A4U6VYI5_SETVI</name>
<evidence type="ECO:0000313" key="2">
    <source>
        <dbReference type="EMBL" id="TKW33973.1"/>
    </source>
</evidence>
<feature type="region of interest" description="Disordered" evidence="1">
    <location>
        <begin position="147"/>
        <end position="166"/>
    </location>
</feature>
<reference evidence="2" key="1">
    <citation type="submission" date="2019-03" db="EMBL/GenBank/DDBJ databases">
        <title>WGS assembly of Setaria viridis.</title>
        <authorList>
            <person name="Huang P."/>
            <person name="Jenkins J."/>
            <person name="Grimwood J."/>
            <person name="Barry K."/>
            <person name="Healey A."/>
            <person name="Mamidi S."/>
            <person name="Sreedasyam A."/>
            <person name="Shu S."/>
            <person name="Feldman M."/>
            <person name="Wu J."/>
            <person name="Yu Y."/>
            <person name="Chen C."/>
            <person name="Johnson J."/>
            <person name="Rokhsar D."/>
            <person name="Baxter I."/>
            <person name="Schmutz J."/>
            <person name="Brutnell T."/>
            <person name="Kellogg E."/>
        </authorList>
    </citation>
    <scope>NUCLEOTIDE SEQUENCE [LARGE SCALE GENOMIC DNA]</scope>
</reference>
<dbReference type="OMA" id="ARTMGWH"/>
<accession>A0A4U6VYI5</accession>
<dbReference type="Gramene" id="TKW33973">
    <property type="protein sequence ID" value="TKW33973"/>
    <property type="gene ID" value="SEVIR_2G274200v2"/>
</dbReference>
<gene>
    <name evidence="2" type="ORF">SEVIR_2G274200v2</name>
</gene>
<evidence type="ECO:0000313" key="3">
    <source>
        <dbReference type="Proteomes" id="UP000298652"/>
    </source>
</evidence>
<proteinExistence type="predicted"/>
<keyword evidence="3" id="KW-1185">Reference proteome</keyword>
<feature type="region of interest" description="Disordered" evidence="1">
    <location>
        <begin position="1"/>
        <end position="23"/>
    </location>
</feature>
<dbReference type="Pfam" id="PF07893">
    <property type="entry name" value="DUF1668"/>
    <property type="match status" value="1"/>
</dbReference>
<evidence type="ECO:0000256" key="1">
    <source>
        <dbReference type="SAM" id="MobiDB-lite"/>
    </source>
</evidence>